<comment type="similarity">
    <text evidence="1 2">Belongs to the small heat shock protein (HSP20) family.</text>
</comment>
<dbReference type="InterPro" id="IPR008978">
    <property type="entry name" value="HSP20-like_chaperone"/>
</dbReference>
<keyword evidence="5" id="KW-1185">Reference proteome</keyword>
<dbReference type="Pfam" id="PF00011">
    <property type="entry name" value="HSP20"/>
    <property type="match status" value="1"/>
</dbReference>
<sequence>MDVKESTSRVPATAKRRSTDLTEQLIEPFSQLRSEVDRIFDYFPLKMPNIRFPRGAAVPAIDMTETAKAFKVTAELPGMDADNVNVSFEDGFLRISGEKQEQREEQEEGYRLAERTYGSFERVLELPSSVQGDKIKAKFKDGVLTVTVPKDEKALANAKRIAVERG</sequence>
<dbReference type="OrthoDB" id="9808910at2"/>
<dbReference type="PANTHER" id="PTHR11527">
    <property type="entry name" value="HEAT-SHOCK PROTEIN 20 FAMILY MEMBER"/>
    <property type="match status" value="1"/>
</dbReference>
<name>A0A418PZ16_9SPHN</name>
<evidence type="ECO:0000259" key="3">
    <source>
        <dbReference type="PROSITE" id="PS01031"/>
    </source>
</evidence>
<organism evidence="4 5">
    <name type="scientific">Sphingomonas edaphi</name>
    <dbReference type="NCBI Taxonomy" id="2315689"/>
    <lineage>
        <taxon>Bacteria</taxon>
        <taxon>Pseudomonadati</taxon>
        <taxon>Pseudomonadota</taxon>
        <taxon>Alphaproteobacteria</taxon>
        <taxon>Sphingomonadales</taxon>
        <taxon>Sphingomonadaceae</taxon>
        <taxon>Sphingomonas</taxon>
    </lineage>
</organism>
<comment type="caution">
    <text evidence="4">The sequence shown here is derived from an EMBL/GenBank/DDBJ whole genome shotgun (WGS) entry which is preliminary data.</text>
</comment>
<accession>A0A418PZ16</accession>
<proteinExistence type="inferred from homology"/>
<evidence type="ECO:0000256" key="2">
    <source>
        <dbReference type="RuleBase" id="RU003616"/>
    </source>
</evidence>
<evidence type="ECO:0000313" key="5">
    <source>
        <dbReference type="Proteomes" id="UP000285023"/>
    </source>
</evidence>
<dbReference type="AlphaFoldDB" id="A0A418PZ16"/>
<dbReference type="InterPro" id="IPR002068">
    <property type="entry name" value="A-crystallin/Hsp20_dom"/>
</dbReference>
<dbReference type="PROSITE" id="PS01031">
    <property type="entry name" value="SHSP"/>
    <property type="match status" value="1"/>
</dbReference>
<dbReference type="RefSeq" id="WP_119533556.1">
    <property type="nucleotide sequence ID" value="NZ_QXTF01000003.1"/>
</dbReference>
<dbReference type="Gene3D" id="2.60.40.790">
    <property type="match status" value="1"/>
</dbReference>
<evidence type="ECO:0000313" key="4">
    <source>
        <dbReference type="EMBL" id="RIX27403.1"/>
    </source>
</evidence>
<protein>
    <submittedName>
        <fullName evidence="4">Hsp20/alpha crystallin family protein</fullName>
    </submittedName>
</protein>
<dbReference type="EMBL" id="QXTF01000003">
    <property type="protein sequence ID" value="RIX27403.1"/>
    <property type="molecule type" value="Genomic_DNA"/>
</dbReference>
<dbReference type="InterPro" id="IPR031107">
    <property type="entry name" value="Small_HSP"/>
</dbReference>
<gene>
    <name evidence="4" type="ORF">D3M59_10195</name>
</gene>
<reference evidence="4 5" key="1">
    <citation type="submission" date="2018-09" db="EMBL/GenBank/DDBJ databases">
        <title>Sphingomonas sp. DAC4.</title>
        <authorList>
            <person name="Seo T."/>
        </authorList>
    </citation>
    <scope>NUCLEOTIDE SEQUENCE [LARGE SCALE GENOMIC DNA]</scope>
    <source>
        <strain evidence="4 5">DAC4</strain>
    </source>
</reference>
<dbReference type="Proteomes" id="UP000285023">
    <property type="component" value="Unassembled WGS sequence"/>
</dbReference>
<dbReference type="SUPFAM" id="SSF49764">
    <property type="entry name" value="HSP20-like chaperones"/>
    <property type="match status" value="1"/>
</dbReference>
<feature type="domain" description="SHSP" evidence="3">
    <location>
        <begin position="52"/>
        <end position="166"/>
    </location>
</feature>
<evidence type="ECO:0000256" key="1">
    <source>
        <dbReference type="PROSITE-ProRule" id="PRU00285"/>
    </source>
</evidence>
<dbReference type="CDD" id="cd06464">
    <property type="entry name" value="ACD_sHsps-like"/>
    <property type="match status" value="1"/>
</dbReference>